<organism evidence="7 8">
    <name type="scientific">Spirobacillus cienkowskii</name>
    <dbReference type="NCBI Taxonomy" id="495820"/>
    <lineage>
        <taxon>Bacteria</taxon>
        <taxon>Pseudomonadati</taxon>
        <taxon>Bdellovibrionota</taxon>
        <taxon>Oligoflexia</taxon>
        <taxon>Silvanigrellales</taxon>
        <taxon>Spirobacillus</taxon>
    </lineage>
</organism>
<dbReference type="FunFam" id="1.10.3210.10:FF:000001">
    <property type="entry name" value="GTP pyrophosphokinase RelA"/>
    <property type="match status" value="1"/>
</dbReference>
<comment type="similarity">
    <text evidence="2">Belongs to the relA/spoT family.</text>
</comment>
<evidence type="ECO:0000313" key="7">
    <source>
        <dbReference type="EMBL" id="RDB36512.1"/>
    </source>
</evidence>
<dbReference type="CDD" id="cd04876">
    <property type="entry name" value="ACT_RelA-SpoT"/>
    <property type="match status" value="1"/>
</dbReference>
<dbReference type="InterPro" id="IPR045865">
    <property type="entry name" value="ACT-like_dom_sf"/>
</dbReference>
<dbReference type="PROSITE" id="PS51671">
    <property type="entry name" value="ACT"/>
    <property type="match status" value="1"/>
</dbReference>
<dbReference type="CDD" id="cd00077">
    <property type="entry name" value="HDc"/>
    <property type="match status" value="1"/>
</dbReference>
<evidence type="ECO:0000259" key="6">
    <source>
        <dbReference type="PROSITE" id="PS51880"/>
    </source>
</evidence>
<dbReference type="InterPro" id="IPR045600">
    <property type="entry name" value="RelA/SpoT_AH_RIS"/>
</dbReference>
<dbReference type="Pfam" id="PF04607">
    <property type="entry name" value="RelA_SpoT"/>
    <property type="match status" value="1"/>
</dbReference>
<dbReference type="Pfam" id="PF13328">
    <property type="entry name" value="HD_4"/>
    <property type="match status" value="1"/>
</dbReference>
<dbReference type="PANTHER" id="PTHR21262:SF31">
    <property type="entry name" value="GTP PYROPHOSPHOKINASE"/>
    <property type="match status" value="1"/>
</dbReference>
<dbReference type="GO" id="GO:0016787">
    <property type="term" value="F:hydrolase activity"/>
    <property type="evidence" value="ECO:0007669"/>
    <property type="project" value="UniProtKB-KW"/>
</dbReference>
<dbReference type="SUPFAM" id="SSF109604">
    <property type="entry name" value="HD-domain/PDEase-like"/>
    <property type="match status" value="1"/>
</dbReference>
<evidence type="ECO:0000256" key="1">
    <source>
        <dbReference type="ARBA" id="ARBA00025704"/>
    </source>
</evidence>
<feature type="compositionally biased region" description="Low complexity" evidence="3">
    <location>
        <begin position="17"/>
        <end position="26"/>
    </location>
</feature>
<dbReference type="InterPro" id="IPR012676">
    <property type="entry name" value="TGS-like"/>
</dbReference>
<dbReference type="SMART" id="SM00471">
    <property type="entry name" value="HDc"/>
    <property type="match status" value="1"/>
</dbReference>
<dbReference type="GO" id="GO:0015969">
    <property type="term" value="P:guanosine tetraphosphate metabolic process"/>
    <property type="evidence" value="ECO:0007669"/>
    <property type="project" value="InterPro"/>
</dbReference>
<evidence type="ECO:0000256" key="2">
    <source>
        <dbReference type="RuleBase" id="RU003847"/>
    </source>
</evidence>
<dbReference type="InterPro" id="IPR004095">
    <property type="entry name" value="TGS"/>
</dbReference>
<dbReference type="SMART" id="SM00954">
    <property type="entry name" value="RelA_SpoT"/>
    <property type="match status" value="1"/>
</dbReference>
<dbReference type="RefSeq" id="WP_338637189.1">
    <property type="nucleotide sequence ID" value="NZ_CP146516.1"/>
</dbReference>
<dbReference type="NCBIfam" id="TIGR00691">
    <property type="entry name" value="spoT_relA"/>
    <property type="match status" value="1"/>
</dbReference>
<feature type="compositionally biased region" description="Basic and acidic residues" evidence="3">
    <location>
        <begin position="1"/>
        <end position="15"/>
    </location>
</feature>
<dbReference type="Gene3D" id="3.30.460.10">
    <property type="entry name" value="Beta Polymerase, domain 2"/>
    <property type="match status" value="1"/>
</dbReference>
<protein>
    <submittedName>
        <fullName evidence="7">Bifunctional (P)ppGpp synthetase/guanosine-3',5'-bis(Diphosphate) 3'-pyrophosphohydrolase</fullName>
    </submittedName>
</protein>
<dbReference type="PANTHER" id="PTHR21262">
    <property type="entry name" value="GUANOSINE-3',5'-BIS DIPHOSPHATE 3'-PYROPHOSPHOHYDROLASE"/>
    <property type="match status" value="1"/>
</dbReference>
<proteinExistence type="inferred from homology"/>
<comment type="pathway">
    <text evidence="1">Purine metabolism.</text>
</comment>
<evidence type="ECO:0000259" key="5">
    <source>
        <dbReference type="PROSITE" id="PS51831"/>
    </source>
</evidence>
<gene>
    <name evidence="7" type="ORF">DCC88_04350</name>
</gene>
<dbReference type="EMBL" id="QOVW01000059">
    <property type="protein sequence ID" value="RDB36512.1"/>
    <property type="molecule type" value="Genomic_DNA"/>
</dbReference>
<dbReference type="PROSITE" id="PS51831">
    <property type="entry name" value="HD"/>
    <property type="match status" value="1"/>
</dbReference>
<evidence type="ECO:0000256" key="3">
    <source>
        <dbReference type="SAM" id="MobiDB-lite"/>
    </source>
</evidence>
<feature type="domain" description="ACT" evidence="4">
    <location>
        <begin position="701"/>
        <end position="775"/>
    </location>
</feature>
<dbReference type="AlphaFoldDB" id="A0A369KSD4"/>
<feature type="region of interest" description="Disordered" evidence="3">
    <location>
        <begin position="1"/>
        <end position="28"/>
    </location>
</feature>
<dbReference type="InterPro" id="IPR012675">
    <property type="entry name" value="Beta-grasp_dom_sf"/>
</dbReference>
<keyword evidence="8" id="KW-1185">Reference proteome</keyword>
<evidence type="ECO:0000313" key="8">
    <source>
        <dbReference type="Proteomes" id="UP000253934"/>
    </source>
</evidence>
<dbReference type="Proteomes" id="UP000253934">
    <property type="component" value="Unassembled WGS sequence"/>
</dbReference>
<dbReference type="SUPFAM" id="SSF81271">
    <property type="entry name" value="TGS-like"/>
    <property type="match status" value="1"/>
</dbReference>
<feature type="domain" description="TGS" evidence="6">
    <location>
        <begin position="424"/>
        <end position="485"/>
    </location>
</feature>
<dbReference type="InterPro" id="IPR007685">
    <property type="entry name" value="RelA_SpoT"/>
</dbReference>
<dbReference type="InterPro" id="IPR043519">
    <property type="entry name" value="NT_sf"/>
</dbReference>
<dbReference type="InterPro" id="IPR003607">
    <property type="entry name" value="HD/PDEase_dom"/>
</dbReference>
<dbReference type="Gene3D" id="1.10.3210.10">
    <property type="entry name" value="Hypothetical protein af1432"/>
    <property type="match status" value="1"/>
</dbReference>
<dbReference type="SUPFAM" id="SSF81301">
    <property type="entry name" value="Nucleotidyltransferase"/>
    <property type="match status" value="1"/>
</dbReference>
<dbReference type="CDD" id="cd01668">
    <property type="entry name" value="TGS_RSH"/>
    <property type="match status" value="1"/>
</dbReference>
<comment type="function">
    <text evidence="2">In eubacteria ppGpp (guanosine 3'-diphosphate 5'-diphosphate) is a mediator of the stringent response that coordinates a variety of cellular activities in response to changes in nutritional abundance.</text>
</comment>
<dbReference type="PROSITE" id="PS51880">
    <property type="entry name" value="TGS"/>
    <property type="match status" value="1"/>
</dbReference>
<dbReference type="InterPro" id="IPR004811">
    <property type="entry name" value="RelA/Spo_fam"/>
</dbReference>
<dbReference type="GO" id="GO:0005886">
    <property type="term" value="C:plasma membrane"/>
    <property type="evidence" value="ECO:0007669"/>
    <property type="project" value="TreeGrafter"/>
</dbReference>
<feature type="domain" description="HD" evidence="5">
    <location>
        <begin position="78"/>
        <end position="177"/>
    </location>
</feature>
<dbReference type="Gene3D" id="3.10.20.30">
    <property type="match status" value="1"/>
</dbReference>
<dbReference type="SUPFAM" id="SSF55021">
    <property type="entry name" value="ACT-like"/>
    <property type="match status" value="1"/>
</dbReference>
<accession>A0A369KSD4</accession>
<name>A0A369KSD4_9BACT</name>
<dbReference type="Pfam" id="PF13291">
    <property type="entry name" value="ACT_4"/>
    <property type="match status" value="1"/>
</dbReference>
<dbReference type="FunFam" id="3.30.460.10:FF:000001">
    <property type="entry name" value="GTP pyrophosphokinase RelA"/>
    <property type="match status" value="1"/>
</dbReference>
<dbReference type="InterPro" id="IPR002912">
    <property type="entry name" value="ACT_dom"/>
</dbReference>
<dbReference type="Pfam" id="PF19296">
    <property type="entry name" value="RelA_AH_RIS"/>
    <property type="match status" value="1"/>
</dbReference>
<evidence type="ECO:0000259" key="4">
    <source>
        <dbReference type="PROSITE" id="PS51671"/>
    </source>
</evidence>
<dbReference type="InterPro" id="IPR033655">
    <property type="entry name" value="TGS_RelA/SpoT"/>
</dbReference>
<dbReference type="Pfam" id="PF02824">
    <property type="entry name" value="TGS"/>
    <property type="match status" value="1"/>
</dbReference>
<sequence length="775" mass="88276">MGSENHKKQPSHEDYPLPESSETPSSEDIEKIAQNAYKSLIEKCLQYLEPATEPILAKAFQFAHNLHAGQRRKSGEPYIVHPLAVAEILAEFKMDETSLIAAILHDVVEDTHVSVEEVSKEFGEHVAALVEGVTKLAKVQFRSSQEKMAENFRKMIVAMSRDIRVIIVKLADRMHNMRTLRALNLEKRQRIAEETLEIYAPLAGRLGMYKIKAELEDLCLRELKPSVYYSLIARVAQKKTERDKIIEQARDHLAARLQEANIKAKVYGRAKHFYSIYRKMSDKQMEFEDIYDLFALRVIVETPNECYETLGIIHNIYRPVPGRFKDFIAMPKANLYQSLHTTIVAAKGELLEVQIRTTEMHQIAENGIAAHWTYKERRKDPNGMQFDHADFEKFKWLKQIVRHQKELSDPNEFLEAVKVDLFDEEVYVFSPKGDVFELRKGSTCLDFAFAIHTDLGLRTTGAKINGRIATLRTRLHSGDVIELLVGNKVRATKDWLNFITTTKARNKIRAWLRTEERSQSKQLGQEMFETELSKNGASFEKLQKSGVFQEINKIFSVGSYEDFILQIGYGKLDVKTAVQKLLHSSPYVTKSPEPLLLVESQKTMQQELQEVRSVQEVFKQKHSKFQSSGEDAIFVQGMSGIIVRMARCCEPLPGQQIVGFVSRSRGVTVHAASCQWALSNDPARRVDCSWNIVSASSHNVRVRITAHDKPGILAAITKTVSSAYINIASMECFTNPQRRAVILLKLELNDIHQLKDVLQKIEAVDGVIHVERTIG</sequence>
<dbReference type="FunFam" id="3.10.20.30:FF:000002">
    <property type="entry name" value="GTP pyrophosphokinase (RelA/SpoT)"/>
    <property type="match status" value="1"/>
</dbReference>
<dbReference type="CDD" id="cd05399">
    <property type="entry name" value="NT_Rel-Spo_like"/>
    <property type="match status" value="1"/>
</dbReference>
<dbReference type="Gene3D" id="3.30.70.260">
    <property type="match status" value="1"/>
</dbReference>
<dbReference type="InterPro" id="IPR006674">
    <property type="entry name" value="HD_domain"/>
</dbReference>
<dbReference type="GO" id="GO:0015949">
    <property type="term" value="P:nucleobase-containing small molecule interconversion"/>
    <property type="evidence" value="ECO:0007669"/>
    <property type="project" value="UniProtKB-ARBA"/>
</dbReference>
<reference evidence="7" key="1">
    <citation type="submission" date="2018-04" db="EMBL/GenBank/DDBJ databases">
        <title>Draft genome sequence of the Candidatus Spirobacillus cienkowskii, a pathogen of freshwater Daphnia species, reconstructed from hemolymph metagenomic reads.</title>
        <authorList>
            <person name="Bresciani L."/>
            <person name="Lemos L.N."/>
            <person name="Wale N."/>
            <person name="Lin J.Y."/>
            <person name="Fernandes G.R."/>
            <person name="Duffy M.A."/>
            <person name="Rodrigues J.M."/>
        </authorList>
    </citation>
    <scope>NUCLEOTIDE SEQUENCE [LARGE SCALE GENOMIC DNA]</scope>
    <source>
        <strain evidence="7">Binning01</strain>
    </source>
</reference>
<comment type="caution">
    <text evidence="7">The sequence shown here is derived from an EMBL/GenBank/DDBJ whole genome shotgun (WGS) entry which is preliminary data.</text>
</comment>